<gene>
    <name evidence="4" type="ORF">PGLA2088_LOCUS1965</name>
</gene>
<feature type="chain" id="PRO_5032522301" description="Beta-lactamase-related domain-containing protein" evidence="2">
    <location>
        <begin position="19"/>
        <end position="414"/>
    </location>
</feature>
<comment type="caution">
    <text evidence="4">The sequence shown here is derived from an EMBL/GenBank/DDBJ whole genome shotgun (WGS) entry which is preliminary data.</text>
</comment>
<organism evidence="4 5">
    <name type="scientific">Polarella glacialis</name>
    <name type="common">Dinoflagellate</name>
    <dbReference type="NCBI Taxonomy" id="89957"/>
    <lineage>
        <taxon>Eukaryota</taxon>
        <taxon>Sar</taxon>
        <taxon>Alveolata</taxon>
        <taxon>Dinophyceae</taxon>
        <taxon>Suessiales</taxon>
        <taxon>Suessiaceae</taxon>
        <taxon>Polarella</taxon>
    </lineage>
</organism>
<accession>A0A813HPJ8</accession>
<dbReference type="Pfam" id="PF00144">
    <property type="entry name" value="Beta-lactamase"/>
    <property type="match status" value="1"/>
</dbReference>
<dbReference type="InterPro" id="IPR012338">
    <property type="entry name" value="Beta-lactam/transpept-like"/>
</dbReference>
<dbReference type="InterPro" id="IPR050789">
    <property type="entry name" value="Diverse_Enzym_Activities"/>
</dbReference>
<dbReference type="PANTHER" id="PTHR43283">
    <property type="entry name" value="BETA-LACTAMASE-RELATED"/>
    <property type="match status" value="1"/>
</dbReference>
<dbReference type="EMBL" id="CAJNNW010001542">
    <property type="protein sequence ID" value="CAE8639456.1"/>
    <property type="molecule type" value="Genomic_DNA"/>
</dbReference>
<dbReference type="Gene3D" id="3.40.710.10">
    <property type="entry name" value="DD-peptidase/beta-lactamase superfamily"/>
    <property type="match status" value="1"/>
</dbReference>
<evidence type="ECO:0000259" key="3">
    <source>
        <dbReference type="Pfam" id="PF00144"/>
    </source>
</evidence>
<dbReference type="InterPro" id="IPR001466">
    <property type="entry name" value="Beta-lactam-related"/>
</dbReference>
<protein>
    <recommendedName>
        <fullName evidence="3">Beta-lactamase-related domain-containing protein</fullName>
    </recommendedName>
</protein>
<evidence type="ECO:0000256" key="2">
    <source>
        <dbReference type="SAM" id="SignalP"/>
    </source>
</evidence>
<name>A0A813HPJ8_POLGL</name>
<evidence type="ECO:0000256" key="1">
    <source>
        <dbReference type="SAM" id="MobiDB-lite"/>
    </source>
</evidence>
<dbReference type="AlphaFoldDB" id="A0A813HPJ8"/>
<dbReference type="Proteomes" id="UP000626109">
    <property type="component" value="Unassembled WGS sequence"/>
</dbReference>
<evidence type="ECO:0000313" key="4">
    <source>
        <dbReference type="EMBL" id="CAE8639456.1"/>
    </source>
</evidence>
<reference evidence="4" key="1">
    <citation type="submission" date="2021-02" db="EMBL/GenBank/DDBJ databases">
        <authorList>
            <person name="Dougan E. K."/>
            <person name="Rhodes N."/>
            <person name="Thang M."/>
            <person name="Chan C."/>
        </authorList>
    </citation>
    <scope>NUCLEOTIDE SEQUENCE</scope>
</reference>
<dbReference type="SUPFAM" id="SSF56601">
    <property type="entry name" value="beta-lactamase/transpeptidase-like"/>
    <property type="match status" value="1"/>
</dbReference>
<sequence length="414" mass="46064">MFARHGFLASLLPLVALARFERLERHLNVSSYGNYMYQNIALTLGTPEGDVFQYANGKMTVQKKLVLGSGSKWPAATALLAMIAHAEADLDAPMSKHLSWWTTDPKDPRSKATLRHFLTMTSGMVTDGTDSKTDFSDGELRQNYSKTASIVGFATCFGTNTQCVRKLYEASPALYAPGEYFMYGTLTFNYVAAAMEAVLHRPIDLLLQEHFLQPMGMKTAFWLPPIKPLLGAGLTASAEDMGKFLQRMLRKDFLPRWLHDEQENITLRFEQYSTQNAGFGPYGMGLWGECIDGCWTQAWPQECQAAKRFSHPGCYGYWNYISRRDGYYFNFFPSYTCDKSNGWCGTGQKPQALESCPALNAATQVRLLLDTFVEDAMRSPSSAISAAAPRPRPPPPLAALDSRGAGSPLEQLLV</sequence>
<keyword evidence="2" id="KW-0732">Signal</keyword>
<proteinExistence type="predicted"/>
<feature type="domain" description="Beta-lactamase-related" evidence="3">
    <location>
        <begin position="55"/>
        <end position="322"/>
    </location>
</feature>
<evidence type="ECO:0000313" key="5">
    <source>
        <dbReference type="Proteomes" id="UP000626109"/>
    </source>
</evidence>
<feature type="region of interest" description="Disordered" evidence="1">
    <location>
        <begin position="383"/>
        <end position="414"/>
    </location>
</feature>
<feature type="signal peptide" evidence="2">
    <location>
        <begin position="1"/>
        <end position="18"/>
    </location>
</feature>